<feature type="region of interest" description="Disordered" evidence="1">
    <location>
        <begin position="272"/>
        <end position="299"/>
    </location>
</feature>
<sequence>MARLKTDWIAIATAGPTIDGRQIEAQWLTDAAKCYNRDEYTAMIWPYHESPYWRAFGTNFGEVDELKTETRDGKIQLMARLIPNQFLIEANRSGQKLFTSVEIFEDYLGSGKYFLKGLAVTDTPASIGTTRLQFSQDNPGTHHGNVEALILTLPGDNVDSATEQQTRRGFFSRLFSQETPSPHELPKAIPMDEKQFNQVMDAINHIGTRVDTMEKSFADALPLLVQAPTLPQDSASDPANNDEDKGNFASKEQLDQLATAIESLSKKMDDISQTFSDLQGDNTPLPNGNPSGDESINLV</sequence>
<feature type="region of interest" description="Disordered" evidence="1">
    <location>
        <begin position="230"/>
        <end position="254"/>
    </location>
</feature>
<dbReference type="RefSeq" id="WP_034165802.1">
    <property type="nucleotide sequence ID" value="NZ_CP006664.1"/>
</dbReference>
<name>A0A076LHS9_9GAMM</name>
<accession>A0A076LHS9</accession>
<feature type="compositionally biased region" description="Polar residues" evidence="1">
    <location>
        <begin position="230"/>
        <end position="239"/>
    </location>
</feature>
<dbReference type="KEGG" id="ete:ETEE_0006"/>
<organism evidence="2 3">
    <name type="scientific">Edwardsiella anguillarum ET080813</name>
    <dbReference type="NCBI Taxonomy" id="667120"/>
    <lineage>
        <taxon>Bacteria</taxon>
        <taxon>Pseudomonadati</taxon>
        <taxon>Pseudomonadota</taxon>
        <taxon>Gammaproteobacteria</taxon>
        <taxon>Enterobacterales</taxon>
        <taxon>Hafniaceae</taxon>
        <taxon>Edwardsiella</taxon>
    </lineage>
</organism>
<evidence type="ECO:0000313" key="3">
    <source>
        <dbReference type="Proteomes" id="UP000028681"/>
    </source>
</evidence>
<dbReference type="AlphaFoldDB" id="A0A076LHS9"/>
<reference evidence="2 3" key="1">
    <citation type="journal article" date="2012" name="PLoS ONE">
        <title>Edwardsiella comparative phylogenomics reveal the new intra/inter-species taxonomic relationships, virulence evolution and niche adaptation mechanisms.</title>
        <authorList>
            <person name="Yang M."/>
            <person name="Lv Y."/>
            <person name="Xiao J."/>
            <person name="Wu H."/>
            <person name="Zheng H."/>
            <person name="Liu Q."/>
            <person name="Zhang Y."/>
            <person name="Wang Q."/>
        </authorList>
    </citation>
    <scope>NUCLEOTIDE SEQUENCE [LARGE SCALE GENOMIC DNA]</scope>
    <source>
        <strain evidence="3">080813</strain>
    </source>
</reference>
<dbReference type="GeneID" id="33937850"/>
<dbReference type="EMBL" id="CP006664">
    <property type="protein sequence ID" value="AIJ06492.1"/>
    <property type="molecule type" value="Genomic_DNA"/>
</dbReference>
<proteinExistence type="predicted"/>
<evidence type="ECO:0000256" key="1">
    <source>
        <dbReference type="SAM" id="MobiDB-lite"/>
    </source>
</evidence>
<dbReference type="Pfam" id="PF05929">
    <property type="entry name" value="Phage_GPO"/>
    <property type="match status" value="1"/>
</dbReference>
<protein>
    <submittedName>
        <fullName evidence="2">Phage capsid scaffolding protein</fullName>
    </submittedName>
</protein>
<dbReference type="InterPro" id="IPR009228">
    <property type="entry name" value="Capsid_scaffold_GpO"/>
</dbReference>
<gene>
    <name evidence="2" type="ORF">ETEE_0006</name>
</gene>
<evidence type="ECO:0000313" key="2">
    <source>
        <dbReference type="EMBL" id="AIJ06492.1"/>
    </source>
</evidence>
<dbReference type="HOGENOM" id="CLU_066846_0_0_6"/>
<dbReference type="Proteomes" id="UP000028681">
    <property type="component" value="Chromosome"/>
</dbReference>